<dbReference type="Gene3D" id="2.30.30.100">
    <property type="match status" value="1"/>
</dbReference>
<reference evidence="2" key="1">
    <citation type="submission" date="2021-01" db="EMBL/GenBank/DDBJ databases">
        <authorList>
            <person name="Eckstrom K.M.E."/>
        </authorList>
    </citation>
    <scope>NUCLEOTIDE SEQUENCE</scope>
    <source>
        <strain evidence="2">UVCC 0001</strain>
    </source>
</reference>
<gene>
    <name evidence="2" type="ORF">QBZ16_004686</name>
</gene>
<dbReference type="Pfam" id="PF01423">
    <property type="entry name" value="LSM"/>
    <property type="match status" value="1"/>
</dbReference>
<dbReference type="EMBL" id="JASFZW010000006">
    <property type="protein sequence ID" value="KAK2077838.1"/>
    <property type="molecule type" value="Genomic_DNA"/>
</dbReference>
<dbReference type="Proteomes" id="UP001255856">
    <property type="component" value="Unassembled WGS sequence"/>
</dbReference>
<proteinExistence type="predicted"/>
<sequence length="164" mass="17851">MEGAGKALDFLSAFFNPLEALQSPTCLPPVPTARPADNLHAFRRQLPPSHPDYIPATAIAASVKAGPLVLLKEAFSEQSSVLVITRHRKGIRGRCTGTLVAFDKHCNLVLRDVEEEYTVLLRGERGGRSAPRQERRRRSLGQLLVHGSSVVLVTRAAAALPRQA</sequence>
<dbReference type="InterPro" id="IPR047575">
    <property type="entry name" value="Sm"/>
</dbReference>
<dbReference type="InterPro" id="IPR010920">
    <property type="entry name" value="LSM_dom_sf"/>
</dbReference>
<accession>A0AAD9MLB6</accession>
<keyword evidence="3" id="KW-1185">Reference proteome</keyword>
<dbReference type="InterPro" id="IPR001163">
    <property type="entry name" value="Sm_dom_euk/arc"/>
</dbReference>
<dbReference type="PROSITE" id="PS52002">
    <property type="entry name" value="SM"/>
    <property type="match status" value="1"/>
</dbReference>
<dbReference type="PANTHER" id="PTHR21415:SF1">
    <property type="entry name" value="U7 SNRNA-ASSOCIATED SM-LIKE PROTEIN LSM11"/>
    <property type="match status" value="1"/>
</dbReference>
<comment type="caution">
    <text evidence="2">The sequence shown here is derived from an EMBL/GenBank/DDBJ whole genome shotgun (WGS) entry which is preliminary data.</text>
</comment>
<feature type="domain" description="Sm" evidence="1">
    <location>
        <begin position="68"/>
        <end position="159"/>
    </location>
</feature>
<evidence type="ECO:0000259" key="1">
    <source>
        <dbReference type="PROSITE" id="PS52002"/>
    </source>
</evidence>
<dbReference type="InterPro" id="IPR039267">
    <property type="entry name" value="Lsm11"/>
</dbReference>
<dbReference type="GO" id="GO:0071209">
    <property type="term" value="F:U7 snRNA binding"/>
    <property type="evidence" value="ECO:0007669"/>
    <property type="project" value="InterPro"/>
</dbReference>
<dbReference type="GO" id="GO:0006398">
    <property type="term" value="P:mRNA 3'-end processing by stem-loop binding and cleavage"/>
    <property type="evidence" value="ECO:0007669"/>
    <property type="project" value="TreeGrafter"/>
</dbReference>
<dbReference type="GO" id="GO:0005683">
    <property type="term" value="C:U7 snRNP"/>
    <property type="evidence" value="ECO:0007669"/>
    <property type="project" value="TreeGrafter"/>
</dbReference>
<dbReference type="SMART" id="SM00651">
    <property type="entry name" value="Sm"/>
    <property type="match status" value="1"/>
</dbReference>
<dbReference type="PANTHER" id="PTHR21415">
    <property type="entry name" value="U7 SNRNA-ASSOCIATED SM-LIKE PROTEIN LSM11"/>
    <property type="match status" value="1"/>
</dbReference>
<evidence type="ECO:0000313" key="3">
    <source>
        <dbReference type="Proteomes" id="UP001255856"/>
    </source>
</evidence>
<protein>
    <recommendedName>
        <fullName evidence="1">Sm domain-containing protein</fullName>
    </recommendedName>
</protein>
<name>A0AAD9MLB6_PROWI</name>
<dbReference type="AlphaFoldDB" id="A0AAD9MLB6"/>
<evidence type="ECO:0000313" key="2">
    <source>
        <dbReference type="EMBL" id="KAK2077838.1"/>
    </source>
</evidence>
<dbReference type="SUPFAM" id="SSF50182">
    <property type="entry name" value="Sm-like ribonucleoproteins"/>
    <property type="match status" value="1"/>
</dbReference>
<organism evidence="2 3">
    <name type="scientific">Prototheca wickerhamii</name>
    <dbReference type="NCBI Taxonomy" id="3111"/>
    <lineage>
        <taxon>Eukaryota</taxon>
        <taxon>Viridiplantae</taxon>
        <taxon>Chlorophyta</taxon>
        <taxon>core chlorophytes</taxon>
        <taxon>Trebouxiophyceae</taxon>
        <taxon>Chlorellales</taxon>
        <taxon>Chlorellaceae</taxon>
        <taxon>Prototheca</taxon>
    </lineage>
</organism>